<organism evidence="2 3">
    <name type="scientific">Pseudomonas palleroniana</name>
    <dbReference type="NCBI Taxonomy" id="191390"/>
    <lineage>
        <taxon>Bacteria</taxon>
        <taxon>Pseudomonadati</taxon>
        <taxon>Pseudomonadota</taxon>
        <taxon>Gammaproteobacteria</taxon>
        <taxon>Pseudomonadales</taxon>
        <taxon>Pseudomonadaceae</taxon>
        <taxon>Pseudomonas</taxon>
    </lineage>
</organism>
<dbReference type="AlphaFoldDB" id="A0A2L1JBH5"/>
<evidence type="ECO:0000313" key="3">
    <source>
        <dbReference type="Proteomes" id="UP000237830"/>
    </source>
</evidence>
<gene>
    <name evidence="2" type="ORF">CYL20_15245</name>
</gene>
<reference evidence="2 3" key="1">
    <citation type="submission" date="2017-12" db="EMBL/GenBank/DDBJ databases">
        <title>Genome sequence of Pseudomonas palleroniana MAB3.</title>
        <authorList>
            <person name="Nascimento F.X."/>
        </authorList>
    </citation>
    <scope>NUCLEOTIDE SEQUENCE [LARGE SCALE GENOMIC DNA]</scope>
    <source>
        <strain evidence="2 3">MAB3</strain>
    </source>
</reference>
<accession>A0A2L1JBH5</accession>
<name>A0A2L1JBH5_9PSED</name>
<proteinExistence type="predicted"/>
<feature type="region of interest" description="Disordered" evidence="1">
    <location>
        <begin position="54"/>
        <end position="73"/>
    </location>
</feature>
<dbReference type="Proteomes" id="UP000237830">
    <property type="component" value="Chromosome"/>
</dbReference>
<sequence>MNIAHASSLNNAFQLMARDTAVASAPGNAIYQGTQAQADAVAKQDTMVREYRHPLGRCPSDTHSADEVGPAMRPTVNPLDIYKPMSDEEAMAWLKPAFIHPGKLTEKPASFGQAMLEIRSLLR</sequence>
<evidence type="ECO:0000313" key="2">
    <source>
        <dbReference type="EMBL" id="AVE05842.1"/>
    </source>
</evidence>
<evidence type="ECO:0000256" key="1">
    <source>
        <dbReference type="SAM" id="MobiDB-lite"/>
    </source>
</evidence>
<dbReference type="EMBL" id="CP025494">
    <property type="protein sequence ID" value="AVE05842.1"/>
    <property type="molecule type" value="Genomic_DNA"/>
</dbReference>
<protein>
    <submittedName>
        <fullName evidence="2">Uncharacterized protein</fullName>
    </submittedName>
</protein>
<dbReference type="RefSeq" id="WP_104994874.1">
    <property type="nucleotide sequence ID" value="NZ_CP025494.1"/>
</dbReference>